<keyword evidence="3" id="KW-1185">Reference proteome</keyword>
<reference evidence="2 3" key="1">
    <citation type="submission" date="2021-06" db="EMBL/GenBank/DDBJ databases">
        <title>Caerostris darwini draft genome.</title>
        <authorList>
            <person name="Kono N."/>
            <person name="Arakawa K."/>
        </authorList>
    </citation>
    <scope>NUCLEOTIDE SEQUENCE [LARGE SCALE GENOMIC DNA]</scope>
</reference>
<comment type="caution">
    <text evidence="2">The sequence shown here is derived from an EMBL/GenBank/DDBJ whole genome shotgun (WGS) entry which is preliminary data.</text>
</comment>
<dbReference type="EMBL" id="BPLQ01010501">
    <property type="protein sequence ID" value="GIY51184.1"/>
    <property type="molecule type" value="Genomic_DNA"/>
</dbReference>
<name>A0AAV4U091_9ARAC</name>
<proteinExistence type="predicted"/>
<dbReference type="PANTHER" id="PTHR47331">
    <property type="entry name" value="PHD-TYPE DOMAIN-CONTAINING PROTEIN"/>
    <property type="match status" value="1"/>
</dbReference>
<evidence type="ECO:0000313" key="3">
    <source>
        <dbReference type="Proteomes" id="UP001054837"/>
    </source>
</evidence>
<sequence length="2964" mass="344323">MLKIKCFYHIPGPPVHDYLVGHRCVVQSWMSCSQSFAQNIYDIFRAIPEHAMNVRKKEIELIECELIKKMNIIVSDSIIDCEKFFSEITEVLKADIMGLKEGLKDIQQNRDEFLKMNEITLNVWINNYEEFITSILQSYSEDGKELKNKVEFFRGKCDTKTVDQLSMDALKISDHEGVLKKLQTEASEILSLCKESLYCTVENFKLIIASMKNALEELENYKGPATKTAAKPLSETLPPNHTYTAKQLALLEELEQEIFDSENWKEELEFCSQLYLKMIDRKEDKINSLNQILQKLSDVEGSLSSTAAIVIYGWRNLCAETHDAFASHSEIFSEELEEIKNAKEELVEREKLAEKIEDAFLLLTNSQEETLGSILTQLNFLKTKELELKEKTAYTFLKAKEILEEFVLVLEHELRCCTESAKDVKKYMEEEDTSAQTETSDIQKIVQRCNHIISSCIKKDEETIHALRLELKFFMGKQEKLTIKETSVLPSWHERFLTFMSMDRETSSSKQNLAFEMPAIDVSEDYVDIPPKPSQALKENKDQLMKFNNLLLALRHKRLKQPVYSISPWNDILVQAFLEEHLERIDASVREEANEDESNEAPTKSSGFFCLRTWDELLSNVTEIITKQEELSALLQTEKLYSEFVAGYLYGAEEVEKEVQAIEDYKKDLSLDMKIFTATFKRHISEEEIVHKTLEIKTWEEVFMEVVNIVQEGNKLVEVLKKQDAKTHYQVARLHSTWNDCFFKAFEVRKNDLQKEIEENAILEEVASKIKEKMQSGMQEKVLPLKTAYIASWAEKISEVFQVHQKELANVVDIKKKEMNMNRTVTKPEKLGENLEDNPLLKFESDELINQGKRMFSVALELREEETKKMEDELNMVMSKKHESLDNTEQASKAINIWQKILYSALDSKRKGMQVTQTGKRFSTSSEDIFHIAEKSLTKDLEDGAKKTKARDRFQYFMDQENKPLLWDQLFQTAYDIIAKDLEKVEKLGLKEKRKDDDTVVEYLEDDTEDLPHWADIFLDAAQQLVQEMHPDNIDFQHIYEQYLLNEALPSWNEILFTTFNYTKKEIQRKLFTDDVGILADKKDLMNIRLMASHFTFCWDPIILAVIEEFLANIENKHGGNVNSGKEIKNVTSAIERKFQQRTETNKKTDQTNNEHLKDYKWTVLFPTKDAEKKFAVQEELLETKIKLENPNSNFKEEKKTAYSRVNELELLRERLMIERQQMKKFSDDIATKSKRMIKDRFAIKCDVSAADIPAAPSSDLEEVSRSKTQVTVSFLRKEAGMENYDPQYFSVAASWKEIFFAAVERNRNILHKLLELKKINNERENDDDVQNGDKGNELFSASNVLNLSITPHDLFDAVPILQQKKLVLYNQINLDDGQIADGERKKTENIKAFDVINIFKAIILKGLIMRKKEANLLEQELWKLDSGEKSHQKEKATSALKTLWNYYNVAGKFREIENKSIAHELEILKDFKHMFSCYVDLNTNEAIRQRNKKQIRRLKQDYLSIQITLADFDHKLMFHLERCIRNYEISLERRNDPKFQIDMKAVDALLGKLNLTDQELLSTSKWILASIAELRKKELKNMDNEIDKIKKRDIFKSNIESKISEVLSNTIPFLSQGYDKRNHFAELIVQSIDLIRDAEKNVSRKLRHAGIAFKQSVMSSIQSKESEVKVLVEDMHDLRSKVDCKKRKVNEMIKLCQKCVEKMNEQRNSEIQLLNAHLRQVDNIPIAECYFRINQHFLTTLEVRNQEIQEIEALTAPLKSKDEEIDTATSTAIEEALCDAFGLQQGMTFFKIQDERKETEITKLDAETITLVTEFCSKLNEQIQDNIQTTKENLEKLNSFQTDIAEELIDILRDFARFLDKEKEILRREIDILASEVNIFKENQNKFLIDVDKVLDVCRNHFTNNQEETTHDIEILKFQMYILTGNLAEEEIEESAERMLGDWDPFLPVSVNALDAGAEGAKVAEEEEIKNLFPAVTTILHTGIDWREGLIKTFNEVIDRFPEFENKSLQVVNTCFENYFIVGEQRREENKSVQHISTLVENLRSSYISEMCKGGLENIRVFNFDALKSIELELDRLTNTLEVLEEEKKSVVAFCEKSILFTVHSIEEEIISMNADLSYLLFMGSTETTELLTDCKNLLQNGINDRNNEVLRMTNDRNSWSPVTDLLEIVLACENHFNSCLAKRQTEVDQAQELLNIFEEESDMSSLLYSPSLETVVRCNNEIIEFLVPETYTFLHIRKQLEVKDKGLINASGILYCSMLETFKIERENIFCDIENLKKIEERGPEITDSKDKETIVSFSDLFLEAFNLKKTELEREVRKKVIKEDVDKKKAAVYVSDVEKKSSFDQYVEKNVDSPTNVSSHEDLKKVESEKGIDDVNPFNKIINYYESRKSVNSVKVEQKVINDSYAMEAKLLAKKVETDIKTPTKMEDITDGDFESRKKPESVANRVFEIKVQQIEQEISFRRTKISNVIKQRKNIMDNSIRAKRQEMEESIFYKEKQMRLMLDTVKNEDCQIICSLKDIFNDVLELKKREKLTLENEKELEKYKDKELEERNIMVNLDNIFNAALGIKEQELDMLKRSKFKEIEKMVKVMRKEAKQRVIIAYDKLEAALKKFRQSERAKALEYAGIRISDLKVSEKADYVIPDNDIFPDIKSFQDFIATFKSPFKIPVKRCAWTLKDTDSNLEVRKPRIPFIRPHAFALHGLTGHLLKLYEGEVFALSKALCDLKIETENAIEHGISFITDEILSMDEDAKNGQEGILFDMTAVLNPHTSMLMMGSYIDAKCDIALNLRRNFGLAYFEDIFNLKNLILPQSHAKEYRAEKHFHEKENSVHGLQVVRGDDEVLRVKTRIIERDDDLSFLYPILLPSKHYLTECLIREYHLKYCHAGVQILAAKLRLQYCFFSSKRNIRSCVSRCVVCKRFTAKALTTPPIQLPLDRVRESAIFEITGIDLCGPLLKPRGKA</sequence>
<organism evidence="2 3">
    <name type="scientific">Caerostris darwini</name>
    <dbReference type="NCBI Taxonomy" id="1538125"/>
    <lineage>
        <taxon>Eukaryota</taxon>
        <taxon>Metazoa</taxon>
        <taxon>Ecdysozoa</taxon>
        <taxon>Arthropoda</taxon>
        <taxon>Chelicerata</taxon>
        <taxon>Arachnida</taxon>
        <taxon>Araneae</taxon>
        <taxon>Araneomorphae</taxon>
        <taxon>Entelegynae</taxon>
        <taxon>Araneoidea</taxon>
        <taxon>Araneidae</taxon>
        <taxon>Caerostris</taxon>
    </lineage>
</organism>
<gene>
    <name evidence="2" type="primary">AVEN_225768_1</name>
    <name evidence="2" type="ORF">CDAR_45121</name>
</gene>
<feature type="coiled-coil region" evidence="1">
    <location>
        <begin position="329"/>
        <end position="369"/>
    </location>
</feature>
<accession>A0AAV4U091</accession>
<evidence type="ECO:0000313" key="2">
    <source>
        <dbReference type="EMBL" id="GIY51184.1"/>
    </source>
</evidence>
<dbReference type="PANTHER" id="PTHR47331:SF2">
    <property type="match status" value="1"/>
</dbReference>
<dbReference type="Proteomes" id="UP001054837">
    <property type="component" value="Unassembled WGS sequence"/>
</dbReference>
<evidence type="ECO:0000256" key="1">
    <source>
        <dbReference type="SAM" id="Coils"/>
    </source>
</evidence>
<keyword evidence="1" id="KW-0175">Coiled coil</keyword>
<feature type="coiled-coil region" evidence="1">
    <location>
        <begin position="1821"/>
        <end position="1884"/>
    </location>
</feature>
<protein>
    <submittedName>
        <fullName evidence="2">Hexokinase_2 domain-containing protein</fullName>
    </submittedName>
</protein>